<evidence type="ECO:0000313" key="9">
    <source>
        <dbReference type="Proteomes" id="UP001164746"/>
    </source>
</evidence>
<dbReference type="InterPro" id="IPR049883">
    <property type="entry name" value="NOTCH1_EGF-like"/>
</dbReference>
<evidence type="ECO:0000256" key="1">
    <source>
        <dbReference type="ARBA" id="ARBA00022536"/>
    </source>
</evidence>
<reference evidence="8" key="1">
    <citation type="submission" date="2022-11" db="EMBL/GenBank/DDBJ databases">
        <title>Centuries of genome instability and evolution in soft-shell clam transmissible cancer (bioRxiv).</title>
        <authorList>
            <person name="Hart S.F.M."/>
            <person name="Yonemitsu M.A."/>
            <person name="Giersch R.M."/>
            <person name="Beal B.F."/>
            <person name="Arriagada G."/>
            <person name="Davis B.W."/>
            <person name="Ostrander E.A."/>
            <person name="Goff S.P."/>
            <person name="Metzger M.J."/>
        </authorList>
    </citation>
    <scope>NUCLEOTIDE SEQUENCE</scope>
    <source>
        <strain evidence="8">MELC-2E11</strain>
        <tissue evidence="8">Siphon/mantle</tissue>
    </source>
</reference>
<name>A0ABY7FSC5_MYAAR</name>
<proteinExistence type="predicted"/>
<dbReference type="PROSITE" id="PS00022">
    <property type="entry name" value="EGF_1"/>
    <property type="match status" value="2"/>
</dbReference>
<evidence type="ECO:0000256" key="3">
    <source>
        <dbReference type="ARBA" id="ARBA00023157"/>
    </source>
</evidence>
<feature type="chain" id="PRO_5045229343" evidence="6">
    <location>
        <begin position="26"/>
        <end position="200"/>
    </location>
</feature>
<evidence type="ECO:0000313" key="8">
    <source>
        <dbReference type="EMBL" id="WAR23764.1"/>
    </source>
</evidence>
<dbReference type="PROSITE" id="PS01186">
    <property type="entry name" value="EGF_2"/>
    <property type="match status" value="1"/>
</dbReference>
<dbReference type="InterPro" id="IPR051022">
    <property type="entry name" value="Notch_Cell-Fate_Det"/>
</dbReference>
<dbReference type="SUPFAM" id="SSF57196">
    <property type="entry name" value="EGF/Laminin"/>
    <property type="match status" value="1"/>
</dbReference>
<keyword evidence="5" id="KW-0472">Membrane</keyword>
<keyword evidence="5" id="KW-0812">Transmembrane</keyword>
<evidence type="ECO:0000256" key="5">
    <source>
        <dbReference type="SAM" id="Phobius"/>
    </source>
</evidence>
<dbReference type="EMBL" id="CP111024">
    <property type="protein sequence ID" value="WAR23764.1"/>
    <property type="molecule type" value="Genomic_DNA"/>
</dbReference>
<keyword evidence="2" id="KW-0677">Repeat</keyword>
<evidence type="ECO:0000256" key="4">
    <source>
        <dbReference type="PROSITE-ProRule" id="PRU00076"/>
    </source>
</evidence>
<sequence length="200" mass="21394">MDVKWTFRLGFLAAIFVIVFVNVAAQTTTLGPDLGPLEPTFVTCAEMNCPPNSKCVEMDLYTYCECAAGKTGVNCTEDDPCLETKENCPAGMTCYGPCNPNVFCEGATGIPHCTTCIAGWIGNSCDKDEDECTLYEDICNKRGKCTNTIGGYKCACEAGYTGNSCELKGGPSSGAIGRSITLLTVWIASVVPFLLLRVRL</sequence>
<dbReference type="CDD" id="cd00054">
    <property type="entry name" value="EGF_CA"/>
    <property type="match status" value="1"/>
</dbReference>
<dbReference type="InterPro" id="IPR000152">
    <property type="entry name" value="EGF-type_Asp/Asn_hydroxyl_site"/>
</dbReference>
<keyword evidence="5" id="KW-1133">Transmembrane helix</keyword>
<feature type="transmembrane region" description="Helical" evidence="5">
    <location>
        <begin position="175"/>
        <end position="196"/>
    </location>
</feature>
<feature type="disulfide bond" evidence="4">
    <location>
        <begin position="66"/>
        <end position="75"/>
    </location>
</feature>
<keyword evidence="3 4" id="KW-1015">Disulfide bond</keyword>
<dbReference type="SMART" id="SM00181">
    <property type="entry name" value="EGF"/>
    <property type="match status" value="3"/>
</dbReference>
<protein>
    <submittedName>
        <fullName evidence="8">NOTC1-like protein</fullName>
    </submittedName>
</protein>
<keyword evidence="6" id="KW-0732">Signal</keyword>
<evidence type="ECO:0000259" key="7">
    <source>
        <dbReference type="PROSITE" id="PS50026"/>
    </source>
</evidence>
<dbReference type="InterPro" id="IPR001881">
    <property type="entry name" value="EGF-like_Ca-bd_dom"/>
</dbReference>
<dbReference type="Gene3D" id="2.10.25.10">
    <property type="entry name" value="Laminin"/>
    <property type="match status" value="1"/>
</dbReference>
<keyword evidence="1 4" id="KW-0245">EGF-like domain</keyword>
<dbReference type="PROSITE" id="PS00010">
    <property type="entry name" value="ASX_HYDROXYL"/>
    <property type="match status" value="1"/>
</dbReference>
<evidence type="ECO:0000256" key="2">
    <source>
        <dbReference type="ARBA" id="ARBA00022737"/>
    </source>
</evidence>
<comment type="caution">
    <text evidence="4">Lacks conserved residue(s) required for the propagation of feature annotation.</text>
</comment>
<keyword evidence="9" id="KW-1185">Reference proteome</keyword>
<dbReference type="PROSITE" id="PS01187">
    <property type="entry name" value="EGF_CA"/>
    <property type="match status" value="1"/>
</dbReference>
<evidence type="ECO:0000256" key="6">
    <source>
        <dbReference type="SAM" id="SignalP"/>
    </source>
</evidence>
<feature type="signal peptide" evidence="6">
    <location>
        <begin position="1"/>
        <end position="25"/>
    </location>
</feature>
<organism evidence="8 9">
    <name type="scientific">Mya arenaria</name>
    <name type="common">Soft-shell clam</name>
    <dbReference type="NCBI Taxonomy" id="6604"/>
    <lineage>
        <taxon>Eukaryota</taxon>
        <taxon>Metazoa</taxon>
        <taxon>Spiralia</taxon>
        <taxon>Lophotrochozoa</taxon>
        <taxon>Mollusca</taxon>
        <taxon>Bivalvia</taxon>
        <taxon>Autobranchia</taxon>
        <taxon>Heteroconchia</taxon>
        <taxon>Euheterodonta</taxon>
        <taxon>Imparidentia</taxon>
        <taxon>Neoheterodontei</taxon>
        <taxon>Myida</taxon>
        <taxon>Myoidea</taxon>
        <taxon>Myidae</taxon>
        <taxon>Mya</taxon>
    </lineage>
</organism>
<dbReference type="InterPro" id="IPR018097">
    <property type="entry name" value="EGF_Ca-bd_CS"/>
</dbReference>
<dbReference type="Proteomes" id="UP001164746">
    <property type="component" value="Chromosome 13"/>
</dbReference>
<gene>
    <name evidence="8" type="ORF">MAR_037433</name>
</gene>
<feature type="domain" description="EGF-like" evidence="7">
    <location>
        <begin position="128"/>
        <end position="166"/>
    </location>
</feature>
<dbReference type="Pfam" id="PF07645">
    <property type="entry name" value="EGF_CA"/>
    <property type="match status" value="1"/>
</dbReference>
<accession>A0ABY7FSC5</accession>
<dbReference type="InterPro" id="IPR000742">
    <property type="entry name" value="EGF"/>
</dbReference>
<dbReference type="PROSITE" id="PS50026">
    <property type="entry name" value="EGF_3"/>
    <property type="match status" value="2"/>
</dbReference>
<dbReference type="PANTHER" id="PTHR24049">
    <property type="entry name" value="CRUMBS FAMILY MEMBER"/>
    <property type="match status" value="1"/>
</dbReference>
<dbReference type="SMART" id="SM00179">
    <property type="entry name" value="EGF_CA"/>
    <property type="match status" value="1"/>
</dbReference>
<feature type="disulfide bond" evidence="4">
    <location>
        <begin position="156"/>
        <end position="165"/>
    </location>
</feature>
<feature type="domain" description="EGF-like" evidence="7">
    <location>
        <begin position="40"/>
        <end position="76"/>
    </location>
</feature>